<protein>
    <submittedName>
        <fullName evidence="1">Uncharacterized protein</fullName>
    </submittedName>
</protein>
<reference evidence="1 2" key="1">
    <citation type="journal article" date="2020" name="bioRxiv">
        <title>Whole genome comparisons of ergot fungi reveals the divergence and evolution of species within the genus Claviceps are the result of varying mechanisms driving genome evolution and host range expansion.</title>
        <authorList>
            <person name="Wyka S.A."/>
            <person name="Mondo S.J."/>
            <person name="Liu M."/>
            <person name="Dettman J."/>
            <person name="Nalam V."/>
            <person name="Broders K.D."/>
        </authorList>
    </citation>
    <scope>NUCLEOTIDE SEQUENCE [LARGE SCALE GENOMIC DNA]</scope>
    <source>
        <strain evidence="1 2">CCC 1485</strain>
    </source>
</reference>
<dbReference type="Proteomes" id="UP000706124">
    <property type="component" value="Unassembled WGS sequence"/>
</dbReference>
<dbReference type="OrthoDB" id="4960131at2759"/>
<accession>A0A9P7M5U6</accession>
<name>A0A9P7M5U6_9HYPO</name>
<organism evidence="1 2">
    <name type="scientific">Claviceps pazoutovae</name>
    <dbReference type="NCBI Taxonomy" id="1649127"/>
    <lineage>
        <taxon>Eukaryota</taxon>
        <taxon>Fungi</taxon>
        <taxon>Dikarya</taxon>
        <taxon>Ascomycota</taxon>
        <taxon>Pezizomycotina</taxon>
        <taxon>Sordariomycetes</taxon>
        <taxon>Hypocreomycetidae</taxon>
        <taxon>Hypocreales</taxon>
        <taxon>Clavicipitaceae</taxon>
        <taxon>Claviceps</taxon>
    </lineage>
</organism>
<sequence>MAGVRASFDFICEWLVGRAFGRHHGIIPSQSKILPATISAYLSALRSVHVDLKLSTTVFDDDHMKRFMAGIYNLFPASPRPEPRSPMTRELLLRVLDPNAMRSEAPSDAVQFNNSTLPIASPSAVSCAWAN</sequence>
<dbReference type="AlphaFoldDB" id="A0A9P7M5U6"/>
<dbReference type="EMBL" id="SRPO01000757">
    <property type="protein sequence ID" value="KAG5930322.1"/>
    <property type="molecule type" value="Genomic_DNA"/>
</dbReference>
<evidence type="ECO:0000313" key="1">
    <source>
        <dbReference type="EMBL" id="KAG5930322.1"/>
    </source>
</evidence>
<gene>
    <name evidence="1" type="ORF">E4U60_007098</name>
</gene>
<evidence type="ECO:0000313" key="2">
    <source>
        <dbReference type="Proteomes" id="UP000706124"/>
    </source>
</evidence>
<comment type="caution">
    <text evidence="1">The sequence shown here is derived from an EMBL/GenBank/DDBJ whole genome shotgun (WGS) entry which is preliminary data.</text>
</comment>
<proteinExistence type="predicted"/>
<keyword evidence="2" id="KW-1185">Reference proteome</keyword>